<dbReference type="InterPro" id="IPR003439">
    <property type="entry name" value="ABC_transporter-like_ATP-bd"/>
</dbReference>
<dbReference type="PROSITE" id="PS50893">
    <property type="entry name" value="ABC_TRANSPORTER_2"/>
    <property type="match status" value="1"/>
</dbReference>
<dbReference type="RefSeq" id="WP_311690268.1">
    <property type="nucleotide sequence ID" value="NZ_JAVRHL010000002.1"/>
</dbReference>
<sequence>MLIEANQIEKSFGTGEARRTVLSGVSLSLASGETLALTGESGSGKSTLLNIFGALEPADGGNLRIAGTDLAGLGDTARARLRRDRIGLVFQQFNLVPSLTVAGNLSLQARLAGRQDKGWEQHLAGQLGLTDHLSRYPDQLSGGQQQRVAIGRALASRPALVLADEPTGNLDEETADRVMTLLTDLAAESGSGLVMATHSERHAARLARRAHLKLGRLR</sequence>
<name>A0ABU3DFM5_9RHOB</name>
<dbReference type="Proteomes" id="UP001265259">
    <property type="component" value="Unassembled WGS sequence"/>
</dbReference>
<evidence type="ECO:0000259" key="4">
    <source>
        <dbReference type="PROSITE" id="PS50893"/>
    </source>
</evidence>
<keyword evidence="6" id="KW-1185">Reference proteome</keyword>
<organism evidence="5 6">
    <name type="scientific">Tropicimonas omnivorans</name>
    <dbReference type="NCBI Taxonomy" id="3075590"/>
    <lineage>
        <taxon>Bacteria</taxon>
        <taxon>Pseudomonadati</taxon>
        <taxon>Pseudomonadota</taxon>
        <taxon>Alphaproteobacteria</taxon>
        <taxon>Rhodobacterales</taxon>
        <taxon>Roseobacteraceae</taxon>
        <taxon>Tropicimonas</taxon>
    </lineage>
</organism>
<gene>
    <name evidence="5" type="ORF">RM543_07490</name>
</gene>
<dbReference type="InterPro" id="IPR015854">
    <property type="entry name" value="ABC_transpr_LolD-like"/>
</dbReference>
<dbReference type="InterPro" id="IPR003593">
    <property type="entry name" value="AAA+_ATPase"/>
</dbReference>
<keyword evidence="2" id="KW-0547">Nucleotide-binding</keyword>
<evidence type="ECO:0000256" key="1">
    <source>
        <dbReference type="ARBA" id="ARBA00022448"/>
    </source>
</evidence>
<evidence type="ECO:0000313" key="6">
    <source>
        <dbReference type="Proteomes" id="UP001265259"/>
    </source>
</evidence>
<keyword evidence="1" id="KW-0813">Transport</keyword>
<dbReference type="CDD" id="cd03255">
    <property type="entry name" value="ABC_MJ0796_LolCDE_FtsE"/>
    <property type="match status" value="1"/>
</dbReference>
<dbReference type="PROSITE" id="PS00211">
    <property type="entry name" value="ABC_TRANSPORTER_1"/>
    <property type="match status" value="1"/>
</dbReference>
<evidence type="ECO:0000313" key="5">
    <source>
        <dbReference type="EMBL" id="MDT0682522.1"/>
    </source>
</evidence>
<dbReference type="InterPro" id="IPR017911">
    <property type="entry name" value="MacB-like_ATP-bd"/>
</dbReference>
<proteinExistence type="predicted"/>
<reference evidence="5 6" key="1">
    <citation type="submission" date="2023-09" db="EMBL/GenBank/DDBJ databases">
        <authorList>
            <person name="Rey-Velasco X."/>
        </authorList>
    </citation>
    <scope>NUCLEOTIDE SEQUENCE [LARGE SCALE GENOMIC DNA]</scope>
    <source>
        <strain evidence="5 6">F158</strain>
    </source>
</reference>
<comment type="caution">
    <text evidence="5">The sequence shown here is derived from an EMBL/GenBank/DDBJ whole genome shotgun (WGS) entry which is preliminary data.</text>
</comment>
<dbReference type="Gene3D" id="3.40.50.300">
    <property type="entry name" value="P-loop containing nucleotide triphosphate hydrolases"/>
    <property type="match status" value="1"/>
</dbReference>
<evidence type="ECO:0000256" key="2">
    <source>
        <dbReference type="ARBA" id="ARBA00022741"/>
    </source>
</evidence>
<evidence type="ECO:0000256" key="3">
    <source>
        <dbReference type="ARBA" id="ARBA00022840"/>
    </source>
</evidence>
<dbReference type="EMBL" id="JAVRHL010000002">
    <property type="protein sequence ID" value="MDT0682522.1"/>
    <property type="molecule type" value="Genomic_DNA"/>
</dbReference>
<dbReference type="PANTHER" id="PTHR24220:SF659">
    <property type="entry name" value="TRANSPORTER, PUTATIVE-RELATED"/>
    <property type="match status" value="1"/>
</dbReference>
<dbReference type="InterPro" id="IPR027417">
    <property type="entry name" value="P-loop_NTPase"/>
</dbReference>
<accession>A0ABU3DFM5</accession>
<dbReference type="Pfam" id="PF00005">
    <property type="entry name" value="ABC_tran"/>
    <property type="match status" value="1"/>
</dbReference>
<protein>
    <submittedName>
        <fullName evidence="5">ABC transporter ATP-binding protein</fullName>
    </submittedName>
</protein>
<dbReference type="GO" id="GO:0005524">
    <property type="term" value="F:ATP binding"/>
    <property type="evidence" value="ECO:0007669"/>
    <property type="project" value="UniProtKB-KW"/>
</dbReference>
<keyword evidence="3 5" id="KW-0067">ATP-binding</keyword>
<dbReference type="PANTHER" id="PTHR24220">
    <property type="entry name" value="IMPORT ATP-BINDING PROTEIN"/>
    <property type="match status" value="1"/>
</dbReference>
<dbReference type="SMART" id="SM00382">
    <property type="entry name" value="AAA"/>
    <property type="match status" value="1"/>
</dbReference>
<dbReference type="SUPFAM" id="SSF52540">
    <property type="entry name" value="P-loop containing nucleoside triphosphate hydrolases"/>
    <property type="match status" value="1"/>
</dbReference>
<dbReference type="InterPro" id="IPR017871">
    <property type="entry name" value="ABC_transporter-like_CS"/>
</dbReference>
<feature type="domain" description="ABC transporter" evidence="4">
    <location>
        <begin position="3"/>
        <end position="217"/>
    </location>
</feature>